<comment type="caution">
    <text evidence="1">The sequence shown here is derived from an EMBL/GenBank/DDBJ whole genome shotgun (WGS) entry which is preliminary data.</text>
</comment>
<dbReference type="AlphaFoldDB" id="A0A511FN92"/>
<dbReference type="Proteomes" id="UP000321800">
    <property type="component" value="Unassembled WGS sequence"/>
</dbReference>
<protein>
    <submittedName>
        <fullName evidence="1">Uncharacterized protein</fullName>
    </submittedName>
</protein>
<accession>A0A511FN92</accession>
<dbReference type="EMBL" id="BJVR01000011">
    <property type="protein sequence ID" value="GEL50414.1"/>
    <property type="molecule type" value="Genomic_DNA"/>
</dbReference>
<proteinExistence type="predicted"/>
<evidence type="ECO:0000313" key="1">
    <source>
        <dbReference type="EMBL" id="GEL50414.1"/>
    </source>
</evidence>
<sequence length="65" mass="7368">MKYSFPTGFIWLLLGTDISVLGTEDLRFSVLEPDWRVEDEAGAAWAMMQATGISRTVRPIPQHCR</sequence>
<evidence type="ECO:0000313" key="2">
    <source>
        <dbReference type="Proteomes" id="UP000321800"/>
    </source>
</evidence>
<name>A0A511FN92_9PROT</name>
<organism evidence="1 2">
    <name type="scientific">Acetobacter tropicalis</name>
    <dbReference type="NCBI Taxonomy" id="104102"/>
    <lineage>
        <taxon>Bacteria</taxon>
        <taxon>Pseudomonadati</taxon>
        <taxon>Pseudomonadota</taxon>
        <taxon>Alphaproteobacteria</taxon>
        <taxon>Acetobacterales</taxon>
        <taxon>Acetobacteraceae</taxon>
        <taxon>Acetobacter</taxon>
    </lineage>
</organism>
<reference evidence="1 2" key="1">
    <citation type="submission" date="2019-07" db="EMBL/GenBank/DDBJ databases">
        <title>Whole genome shotgun sequence of Acetobacter tropicalis NBRC 16470.</title>
        <authorList>
            <person name="Hosoyama A."/>
            <person name="Uohara A."/>
            <person name="Ohji S."/>
            <person name="Ichikawa N."/>
        </authorList>
    </citation>
    <scope>NUCLEOTIDE SEQUENCE [LARGE SCALE GENOMIC DNA]</scope>
    <source>
        <strain evidence="1 2">NBRC 16470</strain>
    </source>
</reference>
<gene>
    <name evidence="1" type="ORF">ATR01nite_14890</name>
</gene>